<dbReference type="EMBL" id="BMCP01000002">
    <property type="protein sequence ID" value="GGE41585.1"/>
    <property type="molecule type" value="Genomic_DNA"/>
</dbReference>
<evidence type="ECO:0000256" key="3">
    <source>
        <dbReference type="ARBA" id="ARBA00022603"/>
    </source>
</evidence>
<dbReference type="Pfam" id="PF03705">
    <property type="entry name" value="CheR_N"/>
    <property type="match status" value="1"/>
</dbReference>
<dbReference type="AlphaFoldDB" id="A0A8J2VNY4"/>
<feature type="domain" description="CheR-type methyltransferase" evidence="6">
    <location>
        <begin position="18"/>
        <end position="291"/>
    </location>
</feature>
<dbReference type="InterPro" id="IPR050903">
    <property type="entry name" value="Bact_Chemotaxis_MeTrfase"/>
</dbReference>
<evidence type="ECO:0000259" key="6">
    <source>
        <dbReference type="PROSITE" id="PS50123"/>
    </source>
</evidence>
<proteinExistence type="predicted"/>
<keyword evidence="3" id="KW-0489">Methyltransferase</keyword>
<dbReference type="GO" id="GO:0032259">
    <property type="term" value="P:methylation"/>
    <property type="evidence" value="ECO:0007669"/>
    <property type="project" value="UniProtKB-KW"/>
</dbReference>
<reference evidence="7" key="2">
    <citation type="submission" date="2020-09" db="EMBL/GenBank/DDBJ databases">
        <authorList>
            <person name="Sun Q."/>
            <person name="Sedlacek I."/>
        </authorList>
    </citation>
    <scope>NUCLEOTIDE SEQUENCE</scope>
    <source>
        <strain evidence="7">CCM 7684</strain>
    </source>
</reference>
<dbReference type="Proteomes" id="UP000602745">
    <property type="component" value="Unassembled WGS sequence"/>
</dbReference>
<dbReference type="Gene3D" id="1.10.155.10">
    <property type="entry name" value="Chemotaxis receptor methyltransferase CheR, N-terminal domain"/>
    <property type="match status" value="1"/>
</dbReference>
<dbReference type="EC" id="2.1.1.80" evidence="2"/>
<evidence type="ECO:0000256" key="5">
    <source>
        <dbReference type="ARBA" id="ARBA00022691"/>
    </source>
</evidence>
<dbReference type="InterPro" id="IPR000780">
    <property type="entry name" value="CheR_MeTrfase"/>
</dbReference>
<evidence type="ECO:0000256" key="1">
    <source>
        <dbReference type="ARBA" id="ARBA00001541"/>
    </source>
</evidence>
<dbReference type="PROSITE" id="PS50123">
    <property type="entry name" value="CHER"/>
    <property type="match status" value="1"/>
</dbReference>
<accession>A0A8J2VNY4</accession>
<sequence length="479" mass="54052">MARDALTRPPRLAAPPGRDFTRLKSLIIQRTGHFYYQDKDDVLWERVSRRMRDKGVRSLPDYIQLLQDPSAPEWNALEAEITIGETYFFRYAEQFTALSQTILPSIIEQNRDEKRIRIWSAGCATGAEPYSVAILLWRLLGEELEDWRISIIGTDINDRFLAAARKAQFGHWALRAVSADERDQLFEPVATQTWQLKRRFRAMVQFERHNLMSLIDGASPLQFTDFDLVMCRNVLIYFDPAAILRLMEAFRDRIVEGGWLLIGHAEPNPAFSGILRAVTLPGTVAYRNLPPEAAAADPGFVAIPYPETPRPASQLPQAPIVLPPPRLPRPSPAVMTPSAPPTERQPVADVISEVQSLSDLGSLEASLKICIEALEDHPTEPRLYFYQGLIRRAQGDNTGAEQSLKKALFLERNYIMAHYHLGLIQLHNGNIRGGRRHLTNAARLSLALPAKTALLDGDGLEPETLVDLVRFHLEHHPPH</sequence>
<reference evidence="7" key="1">
    <citation type="journal article" date="2014" name="Int. J. Syst. Evol. Microbiol.">
        <title>Complete genome sequence of Corynebacterium casei LMG S-19264T (=DSM 44701T), isolated from a smear-ripened cheese.</title>
        <authorList>
            <consortium name="US DOE Joint Genome Institute (JGI-PGF)"/>
            <person name="Walter F."/>
            <person name="Albersmeier A."/>
            <person name="Kalinowski J."/>
            <person name="Ruckert C."/>
        </authorList>
    </citation>
    <scope>NUCLEOTIDE SEQUENCE</scope>
    <source>
        <strain evidence="7">CCM 7684</strain>
    </source>
</reference>
<dbReference type="SUPFAM" id="SSF53335">
    <property type="entry name" value="S-adenosyl-L-methionine-dependent methyltransferases"/>
    <property type="match status" value="1"/>
</dbReference>
<comment type="caution">
    <text evidence="7">The sequence shown here is derived from an EMBL/GenBank/DDBJ whole genome shotgun (WGS) entry which is preliminary data.</text>
</comment>
<dbReference type="InterPro" id="IPR036804">
    <property type="entry name" value="CheR_N_sf"/>
</dbReference>
<name>A0A8J2VNY4_9RHOB</name>
<keyword evidence="8" id="KW-1185">Reference proteome</keyword>
<dbReference type="SUPFAM" id="SSF47757">
    <property type="entry name" value="Chemotaxis receptor methyltransferase CheR, N-terminal domain"/>
    <property type="match status" value="1"/>
</dbReference>
<dbReference type="PANTHER" id="PTHR24422">
    <property type="entry name" value="CHEMOTAXIS PROTEIN METHYLTRANSFERASE"/>
    <property type="match status" value="1"/>
</dbReference>
<dbReference type="InterPro" id="IPR029063">
    <property type="entry name" value="SAM-dependent_MTases_sf"/>
</dbReference>
<dbReference type="InterPro" id="IPR022642">
    <property type="entry name" value="CheR_C"/>
</dbReference>
<dbReference type="InterPro" id="IPR022641">
    <property type="entry name" value="CheR_N"/>
</dbReference>
<dbReference type="PRINTS" id="PR00996">
    <property type="entry name" value="CHERMTFRASE"/>
</dbReference>
<evidence type="ECO:0000256" key="4">
    <source>
        <dbReference type="ARBA" id="ARBA00022679"/>
    </source>
</evidence>
<keyword evidence="4" id="KW-0808">Transferase</keyword>
<dbReference type="Gene3D" id="3.40.50.150">
    <property type="entry name" value="Vaccinia Virus protein VP39"/>
    <property type="match status" value="1"/>
</dbReference>
<evidence type="ECO:0000313" key="7">
    <source>
        <dbReference type="EMBL" id="GGE41585.1"/>
    </source>
</evidence>
<protein>
    <recommendedName>
        <fullName evidence="2">protein-glutamate O-methyltransferase</fullName>
        <ecNumber evidence="2">2.1.1.80</ecNumber>
    </recommendedName>
</protein>
<dbReference type="Pfam" id="PF01739">
    <property type="entry name" value="CheR"/>
    <property type="match status" value="1"/>
</dbReference>
<dbReference type="SUPFAM" id="SSF48452">
    <property type="entry name" value="TPR-like"/>
    <property type="match status" value="1"/>
</dbReference>
<comment type="catalytic activity">
    <reaction evidence="1">
        <text>L-glutamyl-[protein] + S-adenosyl-L-methionine = [protein]-L-glutamate 5-O-methyl ester + S-adenosyl-L-homocysteine</text>
        <dbReference type="Rhea" id="RHEA:24452"/>
        <dbReference type="Rhea" id="RHEA-COMP:10208"/>
        <dbReference type="Rhea" id="RHEA-COMP:10311"/>
        <dbReference type="ChEBI" id="CHEBI:29973"/>
        <dbReference type="ChEBI" id="CHEBI:57856"/>
        <dbReference type="ChEBI" id="CHEBI:59789"/>
        <dbReference type="ChEBI" id="CHEBI:82795"/>
        <dbReference type="EC" id="2.1.1.80"/>
    </reaction>
</comment>
<gene>
    <name evidence="7" type="ORF">GCM10007276_18690</name>
</gene>
<organism evidence="7 8">
    <name type="scientific">Agaricicola taiwanensis</name>
    <dbReference type="NCBI Taxonomy" id="591372"/>
    <lineage>
        <taxon>Bacteria</taxon>
        <taxon>Pseudomonadati</taxon>
        <taxon>Pseudomonadota</taxon>
        <taxon>Alphaproteobacteria</taxon>
        <taxon>Rhodobacterales</taxon>
        <taxon>Paracoccaceae</taxon>
        <taxon>Agaricicola</taxon>
    </lineage>
</organism>
<dbReference type="SMART" id="SM00138">
    <property type="entry name" value="MeTrc"/>
    <property type="match status" value="1"/>
</dbReference>
<dbReference type="GO" id="GO:0008983">
    <property type="term" value="F:protein-glutamate O-methyltransferase activity"/>
    <property type="evidence" value="ECO:0007669"/>
    <property type="project" value="UniProtKB-EC"/>
</dbReference>
<keyword evidence="5" id="KW-0949">S-adenosyl-L-methionine</keyword>
<dbReference type="Gene3D" id="1.25.40.10">
    <property type="entry name" value="Tetratricopeptide repeat domain"/>
    <property type="match status" value="1"/>
</dbReference>
<dbReference type="RefSeq" id="WP_188409467.1">
    <property type="nucleotide sequence ID" value="NZ_BMCP01000002.1"/>
</dbReference>
<dbReference type="InterPro" id="IPR011990">
    <property type="entry name" value="TPR-like_helical_dom_sf"/>
</dbReference>
<evidence type="ECO:0000313" key="8">
    <source>
        <dbReference type="Proteomes" id="UP000602745"/>
    </source>
</evidence>
<dbReference type="PANTHER" id="PTHR24422:SF10">
    <property type="entry name" value="CHEMOTAXIS PROTEIN METHYLTRANSFERASE 2"/>
    <property type="match status" value="1"/>
</dbReference>
<evidence type="ECO:0000256" key="2">
    <source>
        <dbReference type="ARBA" id="ARBA00012534"/>
    </source>
</evidence>